<name>A0ACC3B5S4_9EURO</name>
<accession>A0ACC3B5S4</accession>
<dbReference type="Proteomes" id="UP001177260">
    <property type="component" value="Unassembled WGS sequence"/>
</dbReference>
<gene>
    <name evidence="1" type="ORF">N8T08_003937</name>
</gene>
<evidence type="ECO:0000313" key="2">
    <source>
        <dbReference type="Proteomes" id="UP001177260"/>
    </source>
</evidence>
<comment type="caution">
    <text evidence="1">The sequence shown here is derived from an EMBL/GenBank/DDBJ whole genome shotgun (WGS) entry which is preliminary data.</text>
</comment>
<keyword evidence="2" id="KW-1185">Reference proteome</keyword>
<dbReference type="EMBL" id="JAOPJF010000022">
    <property type="protein sequence ID" value="KAK1145701.1"/>
    <property type="molecule type" value="Genomic_DNA"/>
</dbReference>
<organism evidence="1 2">
    <name type="scientific">Aspergillus melleus</name>
    <dbReference type="NCBI Taxonomy" id="138277"/>
    <lineage>
        <taxon>Eukaryota</taxon>
        <taxon>Fungi</taxon>
        <taxon>Dikarya</taxon>
        <taxon>Ascomycota</taxon>
        <taxon>Pezizomycotina</taxon>
        <taxon>Eurotiomycetes</taxon>
        <taxon>Eurotiomycetidae</taxon>
        <taxon>Eurotiales</taxon>
        <taxon>Aspergillaceae</taxon>
        <taxon>Aspergillus</taxon>
        <taxon>Aspergillus subgen. Circumdati</taxon>
    </lineage>
</organism>
<reference evidence="1 2" key="1">
    <citation type="journal article" date="2023" name="ACS Omega">
        <title>Identification of the Neoaspergillic Acid Biosynthesis Gene Cluster by Establishing an In Vitro CRISPR-Ribonucleoprotein Genetic System in Aspergillus melleus.</title>
        <authorList>
            <person name="Yuan B."/>
            <person name="Grau M.F."/>
            <person name="Murata R.M."/>
            <person name="Torok T."/>
            <person name="Venkateswaran K."/>
            <person name="Stajich J.E."/>
            <person name="Wang C.C.C."/>
        </authorList>
    </citation>
    <scope>NUCLEOTIDE SEQUENCE [LARGE SCALE GENOMIC DNA]</scope>
    <source>
        <strain evidence="1 2">IMV 1140</strain>
    </source>
</reference>
<evidence type="ECO:0000313" key="1">
    <source>
        <dbReference type="EMBL" id="KAK1145701.1"/>
    </source>
</evidence>
<sequence length="619" mass="69410">MVTRGQLKASKAKVDQVIHGRVTKQRTPRLSDEEVVCGEPPAWAETRPALCDTISWFNSLQGGVYHSGKICRGFLIDQDSGIRSYLDDEIVITRVGGGCHKGADGSLILDRNQTADNAQVRSVLNSMEQRIAVGMVIGDRNALLKAKVPHRYNVMDYFRITNVWWEDFGGKSGAKLRLEKIDISSKSWWAAKSSPDPLPFHERNCATEPKKDQCSSCRDISPQVYSQGWMCLNQDCKQFWTLNRKKAPRKLDFDAGYLNFRTPPTSNANSHYPLVQSFSSFLEGYSGDDTYSRSSWKGVVCPSCSKCVSRTYWGGWKCADDLAPPTKSLDSVCAFEHMISMRPIPLEHVIGEAARPPIPPVPSVATTIDTSSVYPFEIRTYTMPNRVGSITHFVANPRSNSKPQGPDCMFEQLQLGEFGLRRYPLQQSVVAGTHTAHFAANYGMPYKYVVSVASKAFSEAPPVILQALGRLTWATEKALDSDYLPPNELLALGYFEAMKIGYHDDGEVSLGPTIATLSLGGPSEMKIRMKEKWFHGQTKSGKLLAYDPLLEGCEFRTERQDLKDEFEGGELSIDDYDHLRREVFKRSQHREARACVTLHLRHGDIVVMNGENFQKFYEA</sequence>
<proteinExistence type="predicted"/>
<protein>
    <submittedName>
        <fullName evidence="1">Uncharacterized protein</fullName>
    </submittedName>
</protein>